<dbReference type="Proteomes" id="UP001196413">
    <property type="component" value="Unassembled WGS sequence"/>
</dbReference>
<accession>A0AAD5QYL2</accession>
<feature type="region of interest" description="Disordered" evidence="1">
    <location>
        <begin position="69"/>
        <end position="97"/>
    </location>
</feature>
<name>A0AAD5QYL2_PARTN</name>
<evidence type="ECO:0000256" key="1">
    <source>
        <dbReference type="SAM" id="MobiDB-lite"/>
    </source>
</evidence>
<protein>
    <submittedName>
        <fullName evidence="2">Uncharacterized protein</fullName>
    </submittedName>
</protein>
<dbReference type="EMBL" id="JAHQIW010005497">
    <property type="protein sequence ID" value="KAJ1366257.1"/>
    <property type="molecule type" value="Genomic_DNA"/>
</dbReference>
<reference evidence="2" key="1">
    <citation type="submission" date="2021-06" db="EMBL/GenBank/DDBJ databases">
        <title>Parelaphostrongylus tenuis whole genome reference sequence.</title>
        <authorList>
            <person name="Garwood T.J."/>
            <person name="Larsen P.A."/>
            <person name="Fountain-Jones N.M."/>
            <person name="Garbe J.R."/>
            <person name="Macchietto M.G."/>
            <person name="Kania S.A."/>
            <person name="Gerhold R.W."/>
            <person name="Richards J.E."/>
            <person name="Wolf T.M."/>
        </authorList>
    </citation>
    <scope>NUCLEOTIDE SEQUENCE</scope>
    <source>
        <strain evidence="2">MNPRO001-30</strain>
        <tissue evidence="2">Meninges</tissue>
    </source>
</reference>
<dbReference type="AlphaFoldDB" id="A0AAD5QYL2"/>
<organism evidence="2 3">
    <name type="scientific">Parelaphostrongylus tenuis</name>
    <name type="common">Meningeal worm</name>
    <dbReference type="NCBI Taxonomy" id="148309"/>
    <lineage>
        <taxon>Eukaryota</taxon>
        <taxon>Metazoa</taxon>
        <taxon>Ecdysozoa</taxon>
        <taxon>Nematoda</taxon>
        <taxon>Chromadorea</taxon>
        <taxon>Rhabditida</taxon>
        <taxon>Rhabditina</taxon>
        <taxon>Rhabditomorpha</taxon>
        <taxon>Strongyloidea</taxon>
        <taxon>Metastrongylidae</taxon>
        <taxon>Parelaphostrongylus</taxon>
    </lineage>
</organism>
<keyword evidence="3" id="KW-1185">Reference proteome</keyword>
<proteinExistence type="predicted"/>
<evidence type="ECO:0000313" key="3">
    <source>
        <dbReference type="Proteomes" id="UP001196413"/>
    </source>
</evidence>
<comment type="caution">
    <text evidence="2">The sequence shown here is derived from an EMBL/GenBank/DDBJ whole genome shotgun (WGS) entry which is preliminary data.</text>
</comment>
<evidence type="ECO:0000313" key="2">
    <source>
        <dbReference type="EMBL" id="KAJ1366257.1"/>
    </source>
</evidence>
<gene>
    <name evidence="2" type="ORF">KIN20_026871</name>
</gene>
<sequence>MAELTGSEECTTGLPFVSVKDLEPSIDDHADPPAPVRSALEECCNETDSPKAITTDKCMTTIARNSYKTKRLQRGSATTRSCTTRSDDDDDSTMNSISWPPAYLQSMSCGWYKRYIAK</sequence>